<comment type="catalytic activity">
    <reaction evidence="1">
        <text>Hydrolysis of terminal non-reducing N-acetyl-D-hexosamine residues in N-acetyl-beta-D-hexosaminides.</text>
        <dbReference type="EC" id="3.2.1.52"/>
    </reaction>
</comment>
<evidence type="ECO:0000259" key="6">
    <source>
        <dbReference type="Pfam" id="PF00933"/>
    </source>
</evidence>
<gene>
    <name evidence="7" type="ORF">TISLANDTSLP1_09580</name>
</gene>
<evidence type="ECO:0000313" key="8">
    <source>
        <dbReference type="Proteomes" id="UP001144297"/>
    </source>
</evidence>
<comment type="similarity">
    <text evidence="2">Belongs to the glycosyl hydrolase 3 family.</text>
</comment>
<organism evidence="7 8">
    <name type="scientific">Thermodesulfovibrio yellowstonii</name>
    <dbReference type="NCBI Taxonomy" id="28262"/>
    <lineage>
        <taxon>Bacteria</taxon>
        <taxon>Pseudomonadati</taxon>
        <taxon>Nitrospirota</taxon>
        <taxon>Thermodesulfovibrionia</taxon>
        <taxon>Thermodesulfovibrionales</taxon>
        <taxon>Thermodesulfovibrionaceae</taxon>
        <taxon>Thermodesulfovibrio</taxon>
    </lineage>
</organism>
<proteinExistence type="inferred from homology"/>
<evidence type="ECO:0000256" key="1">
    <source>
        <dbReference type="ARBA" id="ARBA00001231"/>
    </source>
</evidence>
<evidence type="ECO:0000256" key="2">
    <source>
        <dbReference type="ARBA" id="ARBA00005336"/>
    </source>
</evidence>
<evidence type="ECO:0000256" key="4">
    <source>
        <dbReference type="ARBA" id="ARBA00022801"/>
    </source>
</evidence>
<dbReference type="Pfam" id="PF00933">
    <property type="entry name" value="Glyco_hydro_3"/>
    <property type="match status" value="1"/>
</dbReference>
<dbReference type="InterPro" id="IPR036962">
    <property type="entry name" value="Glyco_hydro_3_N_sf"/>
</dbReference>
<dbReference type="GO" id="GO:0009254">
    <property type="term" value="P:peptidoglycan turnover"/>
    <property type="evidence" value="ECO:0007669"/>
    <property type="project" value="TreeGrafter"/>
</dbReference>
<keyword evidence="8" id="KW-1185">Reference proteome</keyword>
<dbReference type="GO" id="GO:0005975">
    <property type="term" value="P:carbohydrate metabolic process"/>
    <property type="evidence" value="ECO:0007669"/>
    <property type="project" value="InterPro"/>
</dbReference>
<accession>A0A9W6GFZ0</accession>
<dbReference type="PANTHER" id="PTHR30480">
    <property type="entry name" value="BETA-HEXOSAMINIDASE-RELATED"/>
    <property type="match status" value="1"/>
</dbReference>
<dbReference type="Proteomes" id="UP001144297">
    <property type="component" value="Unassembled WGS sequence"/>
</dbReference>
<dbReference type="InterPro" id="IPR001764">
    <property type="entry name" value="Glyco_hydro_3_N"/>
</dbReference>
<reference evidence="7" key="1">
    <citation type="submission" date="2022-12" db="EMBL/GenBank/DDBJ databases">
        <title>Reference genome sequencing for broad-spectrum identification of bacterial and archaeal isolates by mass spectrometry.</title>
        <authorList>
            <person name="Sekiguchi Y."/>
            <person name="Tourlousse D.M."/>
        </authorList>
    </citation>
    <scope>NUCLEOTIDE SEQUENCE</scope>
    <source>
        <strain evidence="7">TSL-P1</strain>
    </source>
</reference>
<feature type="domain" description="Glycoside hydrolase family 3 N-terminal" evidence="6">
    <location>
        <begin position="27"/>
        <end position="309"/>
    </location>
</feature>
<evidence type="ECO:0000313" key="7">
    <source>
        <dbReference type="EMBL" id="GLI53265.1"/>
    </source>
</evidence>
<evidence type="ECO:0000256" key="3">
    <source>
        <dbReference type="ARBA" id="ARBA00012663"/>
    </source>
</evidence>
<keyword evidence="5" id="KW-0326">Glycosidase</keyword>
<dbReference type="GO" id="GO:0004563">
    <property type="term" value="F:beta-N-acetylhexosaminidase activity"/>
    <property type="evidence" value="ECO:0007669"/>
    <property type="project" value="UniProtKB-EC"/>
</dbReference>
<dbReference type="AlphaFoldDB" id="A0A9W6GFZ0"/>
<sequence length="477" mass="53863">MENLMNLIIARLDGEKIHDSLYRHYIEKLVREGIAGFIVFGGDYDEIKNFIDYLQSIASEPLIIASDIERGVGQQIKGGSLIPSQMGIAAGFDLKKNRQELESLYSIVIKEALDVGINLALIPVLDVNTEPRNPIICTRAFSDNPEIVSEYGKFVIKLFESYGLSTCGKHFPGHGGTQIDSHLELPYLIYEIEIHLKPFKEAIKAKVSSIMVGHIVSNDMEPASLSENVINKLLKQDMCFNGAVLTDAMNMRALIDYENSHALALIAGADIILHPEQPYTALEEIKKAYMQGLISDRRIKEAYRRIKRLKKFKRKKTIINNEDISLIHKAFKKTVTVIKNEINDLNSKKIVPYLTGVYTEEIKKVFQNYFGSAYDLQDYRKSNAIPLIAAFTNIKAAGKEYVLKSQQNMIMKEIISNTDAIVVSFGNPYVLKPFKKAKAIISLYDSHEQAVLAFLDAFNEGFKNTGRLPIKIEWFDD</sequence>
<comment type="caution">
    <text evidence="7">The sequence shown here is derived from an EMBL/GenBank/DDBJ whole genome shotgun (WGS) entry which is preliminary data.</text>
</comment>
<dbReference type="Gene3D" id="3.40.50.1700">
    <property type="entry name" value="Glycoside hydrolase family 3 C-terminal domain"/>
    <property type="match status" value="1"/>
</dbReference>
<dbReference type="PANTHER" id="PTHR30480:SF13">
    <property type="entry name" value="BETA-HEXOSAMINIDASE"/>
    <property type="match status" value="1"/>
</dbReference>
<protein>
    <recommendedName>
        <fullName evidence="3">beta-N-acetylhexosaminidase</fullName>
        <ecNumber evidence="3">3.2.1.52</ecNumber>
    </recommendedName>
</protein>
<dbReference type="SUPFAM" id="SSF51445">
    <property type="entry name" value="(Trans)glycosidases"/>
    <property type="match status" value="1"/>
</dbReference>
<name>A0A9W6GFZ0_9BACT</name>
<keyword evidence="4" id="KW-0378">Hydrolase</keyword>
<dbReference type="Gene3D" id="3.20.20.300">
    <property type="entry name" value="Glycoside hydrolase, family 3, N-terminal domain"/>
    <property type="match status" value="1"/>
</dbReference>
<evidence type="ECO:0000256" key="5">
    <source>
        <dbReference type="ARBA" id="ARBA00023295"/>
    </source>
</evidence>
<dbReference type="EC" id="3.2.1.52" evidence="3"/>
<dbReference type="InterPro" id="IPR017853">
    <property type="entry name" value="GH"/>
</dbReference>
<dbReference type="InterPro" id="IPR050226">
    <property type="entry name" value="NagZ_Beta-hexosaminidase"/>
</dbReference>
<dbReference type="InterPro" id="IPR036881">
    <property type="entry name" value="Glyco_hydro_3_C_sf"/>
</dbReference>
<dbReference type="EMBL" id="BSDX01000001">
    <property type="protein sequence ID" value="GLI53265.1"/>
    <property type="molecule type" value="Genomic_DNA"/>
</dbReference>